<gene>
    <name evidence="1" type="ORF">INT45_008864</name>
</gene>
<protein>
    <submittedName>
        <fullName evidence="1">Uncharacterized protein</fullName>
    </submittedName>
</protein>
<proteinExistence type="predicted"/>
<keyword evidence="2" id="KW-1185">Reference proteome</keyword>
<evidence type="ECO:0000313" key="2">
    <source>
        <dbReference type="Proteomes" id="UP000646827"/>
    </source>
</evidence>
<organism evidence="1 2">
    <name type="scientific">Circinella minor</name>
    <dbReference type="NCBI Taxonomy" id="1195481"/>
    <lineage>
        <taxon>Eukaryota</taxon>
        <taxon>Fungi</taxon>
        <taxon>Fungi incertae sedis</taxon>
        <taxon>Mucoromycota</taxon>
        <taxon>Mucoromycotina</taxon>
        <taxon>Mucoromycetes</taxon>
        <taxon>Mucorales</taxon>
        <taxon>Lichtheimiaceae</taxon>
        <taxon>Circinella</taxon>
    </lineage>
</organism>
<dbReference type="AlphaFoldDB" id="A0A8H7VAQ7"/>
<dbReference type="EMBL" id="JAEPRB010000427">
    <property type="protein sequence ID" value="KAG2216291.1"/>
    <property type="molecule type" value="Genomic_DNA"/>
</dbReference>
<evidence type="ECO:0000313" key="1">
    <source>
        <dbReference type="EMBL" id="KAG2216291.1"/>
    </source>
</evidence>
<accession>A0A8H7VAQ7</accession>
<comment type="caution">
    <text evidence="1">The sequence shown here is derived from an EMBL/GenBank/DDBJ whole genome shotgun (WGS) entry which is preliminary data.</text>
</comment>
<dbReference type="Proteomes" id="UP000646827">
    <property type="component" value="Unassembled WGS sequence"/>
</dbReference>
<name>A0A8H7VAQ7_9FUNG</name>
<sequence length="302" mass="35561">MKDRVSTNMYNVNFHYLRHIHDICLKLGLLQSYSTRSAERAIGFFKKHIKQRVLPWSNAANIIKRHLITRAYHCMYVEEEVVEEVEEVEEEEEEDGNDQYTIPNGNQELELWDWHYAMLDMYSNKYNLFRYLQKYWHNQFNDSRVLTSTLDTRIRVGKWLFKTDTVFRCKEYPGMAHKLDTLVKLRLPTRGRSNSTAFYFGELILFFTHSYQGNERQLCLVKLYGNLQMTKYGLGVRTKYGTPYGHRTNTNTSESDKFIVTGCENILGYAGLIKSSLHPGHYYVIYPDMIPGDITLGNIRNV</sequence>
<reference evidence="1 2" key="1">
    <citation type="submission" date="2020-12" db="EMBL/GenBank/DDBJ databases">
        <title>Metabolic potential, ecology and presence of endohyphal bacteria is reflected in genomic diversity of Mucoromycotina.</title>
        <authorList>
            <person name="Muszewska A."/>
            <person name="Okrasinska A."/>
            <person name="Steczkiewicz K."/>
            <person name="Drgas O."/>
            <person name="Orlowska M."/>
            <person name="Perlinska-Lenart U."/>
            <person name="Aleksandrzak-Piekarczyk T."/>
            <person name="Szatraj K."/>
            <person name="Zielenkiewicz U."/>
            <person name="Pilsyk S."/>
            <person name="Malc E."/>
            <person name="Mieczkowski P."/>
            <person name="Kruszewska J.S."/>
            <person name="Biernat P."/>
            <person name="Pawlowska J."/>
        </authorList>
    </citation>
    <scope>NUCLEOTIDE SEQUENCE [LARGE SCALE GENOMIC DNA]</scope>
    <source>
        <strain evidence="1 2">CBS 142.35</strain>
    </source>
</reference>
<dbReference type="OrthoDB" id="2296951at2759"/>